<dbReference type="Proteomes" id="UP001174936">
    <property type="component" value="Unassembled WGS sequence"/>
</dbReference>
<dbReference type="GO" id="GO:0005525">
    <property type="term" value="F:GTP binding"/>
    <property type="evidence" value="ECO:0007669"/>
    <property type="project" value="InterPro"/>
</dbReference>
<dbReference type="Pfam" id="PF01926">
    <property type="entry name" value="MMR_HSR1"/>
    <property type="match status" value="1"/>
</dbReference>
<evidence type="ECO:0000313" key="3">
    <source>
        <dbReference type="EMBL" id="KAK0649737.1"/>
    </source>
</evidence>
<dbReference type="CDD" id="cd00882">
    <property type="entry name" value="Ras_like_GTPase"/>
    <property type="match status" value="1"/>
</dbReference>
<feature type="domain" description="G" evidence="2">
    <location>
        <begin position="15"/>
        <end position="73"/>
    </location>
</feature>
<sequence>MESLNGPPLADSAMIVVMGPTGSGKSSFISLLSDEPVEISHRLHSHTISTRPYKLRDQFGGKNVFLVDTPGFDDTSRPDAEILKEISFFLVMLHEKGVRLAGIIYLHRISDPRMSGAATKNLRIFKSLCGEQNYRHVVLTSTMWSHDNEKKAVEKRRLEELQNLFWADMIRGGCLVKKHMGDAASALNIVRELATRKSLPRRPITLAIQRELGDEGRTLDDTAVGKLLAQEILGEREKTTRELAELQLSLEQAEQNNDQEAASSIRDEQEAASARAATRVRDIEGLGVRVSQLADEQRPRYHQTIADLLHEGQGDGEEGQVPPSLIRPSQNNSRHERKSAGSRRRPRATKYAVSPSKVALLTWIAKSYR</sequence>
<dbReference type="Gene3D" id="3.40.50.300">
    <property type="entry name" value="P-loop containing nucleotide triphosphate hydrolases"/>
    <property type="match status" value="1"/>
</dbReference>
<name>A0AA39YDY4_9PEZI</name>
<dbReference type="InterPro" id="IPR006073">
    <property type="entry name" value="GTP-bd"/>
</dbReference>
<keyword evidence="3" id="KW-0378">Hydrolase</keyword>
<dbReference type="SUPFAM" id="SSF52540">
    <property type="entry name" value="P-loop containing nucleoside triphosphate hydrolases"/>
    <property type="match status" value="1"/>
</dbReference>
<evidence type="ECO:0000256" key="1">
    <source>
        <dbReference type="SAM" id="MobiDB-lite"/>
    </source>
</evidence>
<comment type="caution">
    <text evidence="3">The sequence shown here is derived from an EMBL/GenBank/DDBJ whole genome shotgun (WGS) entry which is preliminary data.</text>
</comment>
<dbReference type="AlphaFoldDB" id="A0AA39YDY4"/>
<evidence type="ECO:0000259" key="2">
    <source>
        <dbReference type="Pfam" id="PF01926"/>
    </source>
</evidence>
<proteinExistence type="predicted"/>
<dbReference type="EMBL" id="JAULSV010000003">
    <property type="protein sequence ID" value="KAK0649737.1"/>
    <property type="molecule type" value="Genomic_DNA"/>
</dbReference>
<reference evidence="3" key="1">
    <citation type="submission" date="2023-06" db="EMBL/GenBank/DDBJ databases">
        <title>Genome-scale phylogeny and comparative genomics of the fungal order Sordariales.</title>
        <authorList>
            <consortium name="Lawrence Berkeley National Laboratory"/>
            <person name="Hensen N."/>
            <person name="Bonometti L."/>
            <person name="Westerberg I."/>
            <person name="Brannstrom I.O."/>
            <person name="Guillou S."/>
            <person name="Cros-Aarteil S."/>
            <person name="Calhoun S."/>
            <person name="Haridas S."/>
            <person name="Kuo A."/>
            <person name="Mondo S."/>
            <person name="Pangilinan J."/>
            <person name="Riley R."/>
            <person name="Labutti K."/>
            <person name="Andreopoulos B."/>
            <person name="Lipzen A."/>
            <person name="Chen C."/>
            <person name="Yanf M."/>
            <person name="Daum C."/>
            <person name="Ng V."/>
            <person name="Clum A."/>
            <person name="Steindorff A."/>
            <person name="Ohm R."/>
            <person name="Martin F."/>
            <person name="Silar P."/>
            <person name="Natvig D."/>
            <person name="Lalanne C."/>
            <person name="Gautier V."/>
            <person name="Ament-Velasquez S.L."/>
            <person name="Kruys A."/>
            <person name="Hutchinson M.I."/>
            <person name="Powell A.J."/>
            <person name="Barry K."/>
            <person name="Miller A.N."/>
            <person name="Grigoriev I.V."/>
            <person name="Debuchy R."/>
            <person name="Gladieux P."/>
            <person name="Thoren M.H."/>
            <person name="Johannesson H."/>
        </authorList>
    </citation>
    <scope>NUCLEOTIDE SEQUENCE</scope>
    <source>
        <strain evidence="3">SMH2532-1</strain>
    </source>
</reference>
<gene>
    <name evidence="3" type="ORF">B0T16DRAFT_410630</name>
</gene>
<feature type="region of interest" description="Disordered" evidence="1">
    <location>
        <begin position="254"/>
        <end position="277"/>
    </location>
</feature>
<evidence type="ECO:0000313" key="4">
    <source>
        <dbReference type="Proteomes" id="UP001174936"/>
    </source>
</evidence>
<accession>A0AA39YDY4</accession>
<feature type="compositionally biased region" description="Basic residues" evidence="1">
    <location>
        <begin position="335"/>
        <end position="348"/>
    </location>
</feature>
<keyword evidence="4" id="KW-1185">Reference proteome</keyword>
<feature type="region of interest" description="Disordered" evidence="1">
    <location>
        <begin position="311"/>
        <end position="353"/>
    </location>
</feature>
<organism evidence="3 4">
    <name type="scientific">Cercophora newfieldiana</name>
    <dbReference type="NCBI Taxonomy" id="92897"/>
    <lineage>
        <taxon>Eukaryota</taxon>
        <taxon>Fungi</taxon>
        <taxon>Dikarya</taxon>
        <taxon>Ascomycota</taxon>
        <taxon>Pezizomycotina</taxon>
        <taxon>Sordariomycetes</taxon>
        <taxon>Sordariomycetidae</taxon>
        <taxon>Sordariales</taxon>
        <taxon>Lasiosphaeriaceae</taxon>
        <taxon>Cercophora</taxon>
    </lineage>
</organism>
<protein>
    <submittedName>
        <fullName evidence="3">P-loop containing nucleoside triphosphate hydrolase protein</fullName>
    </submittedName>
</protein>
<dbReference type="GO" id="GO:0016787">
    <property type="term" value="F:hydrolase activity"/>
    <property type="evidence" value="ECO:0007669"/>
    <property type="project" value="UniProtKB-KW"/>
</dbReference>
<dbReference type="InterPro" id="IPR027417">
    <property type="entry name" value="P-loop_NTPase"/>
</dbReference>